<dbReference type="SMART" id="SM00918">
    <property type="entry name" value="Lig_chan-Glu_bd"/>
    <property type="match status" value="1"/>
</dbReference>
<evidence type="ECO:0000256" key="10">
    <source>
        <dbReference type="ARBA" id="ARBA00023286"/>
    </source>
</evidence>
<feature type="domain" description="Ionotropic glutamate receptor C-terminal" evidence="13">
    <location>
        <begin position="27"/>
        <end position="390"/>
    </location>
</feature>
<dbReference type="InterPro" id="IPR001320">
    <property type="entry name" value="Iontro_rcpt_C"/>
</dbReference>
<keyword evidence="7 12" id="KW-0472">Membrane</keyword>
<dbReference type="PANTHER" id="PTHR42643:SF24">
    <property type="entry name" value="IONOTROPIC RECEPTOR 60A"/>
    <property type="match status" value="1"/>
</dbReference>
<keyword evidence="11" id="KW-0407">Ion channel</keyword>
<dbReference type="AlphaFoldDB" id="A0ABD0KPY8"/>
<evidence type="ECO:0000256" key="12">
    <source>
        <dbReference type="SAM" id="Phobius"/>
    </source>
</evidence>
<reference evidence="15 16" key="1">
    <citation type="journal article" date="2023" name="Sci. Data">
        <title>Genome assembly of the Korean intertidal mud-creeper Batillaria attramentaria.</title>
        <authorList>
            <person name="Patra A.K."/>
            <person name="Ho P.T."/>
            <person name="Jun S."/>
            <person name="Lee S.J."/>
            <person name="Kim Y."/>
            <person name="Won Y.J."/>
        </authorList>
    </citation>
    <scope>NUCLEOTIDE SEQUENCE [LARGE SCALE GENOMIC DNA]</scope>
    <source>
        <strain evidence="15">Wonlab-2016</strain>
    </source>
</reference>
<comment type="caution">
    <text evidence="15">The sequence shown here is derived from an EMBL/GenBank/DDBJ whole genome shotgun (WGS) entry which is preliminary data.</text>
</comment>
<gene>
    <name evidence="15" type="ORF">BaRGS_00019524</name>
</gene>
<keyword evidence="10" id="KW-1071">Ligand-gated ion channel</keyword>
<keyword evidence="9" id="KW-0325">Glycoprotein</keyword>
<feature type="transmembrane region" description="Helical" evidence="12">
    <location>
        <begin position="412"/>
        <end position="434"/>
    </location>
</feature>
<dbReference type="InterPro" id="IPR052192">
    <property type="entry name" value="Insect_Ionotropic_Sensory_Rcpt"/>
</dbReference>
<evidence type="ECO:0000259" key="13">
    <source>
        <dbReference type="SMART" id="SM00079"/>
    </source>
</evidence>
<feature type="domain" description="Ionotropic glutamate receptor L-glutamate and glycine-binding" evidence="14">
    <location>
        <begin position="37"/>
        <end position="99"/>
    </location>
</feature>
<evidence type="ECO:0000256" key="2">
    <source>
        <dbReference type="ARBA" id="ARBA00022448"/>
    </source>
</evidence>
<name>A0ABD0KPY8_9CAEN</name>
<organism evidence="15 16">
    <name type="scientific">Batillaria attramentaria</name>
    <dbReference type="NCBI Taxonomy" id="370345"/>
    <lineage>
        <taxon>Eukaryota</taxon>
        <taxon>Metazoa</taxon>
        <taxon>Spiralia</taxon>
        <taxon>Lophotrochozoa</taxon>
        <taxon>Mollusca</taxon>
        <taxon>Gastropoda</taxon>
        <taxon>Caenogastropoda</taxon>
        <taxon>Sorbeoconcha</taxon>
        <taxon>Cerithioidea</taxon>
        <taxon>Batillariidae</taxon>
        <taxon>Batillaria</taxon>
    </lineage>
</organism>
<evidence type="ECO:0000256" key="1">
    <source>
        <dbReference type="ARBA" id="ARBA00004651"/>
    </source>
</evidence>
<keyword evidence="4 12" id="KW-0812">Transmembrane</keyword>
<keyword evidence="2" id="KW-0813">Transport</keyword>
<dbReference type="InterPro" id="IPR019594">
    <property type="entry name" value="Glu/Gly-bd"/>
</dbReference>
<dbReference type="PANTHER" id="PTHR42643">
    <property type="entry name" value="IONOTROPIC RECEPTOR 20A-RELATED"/>
    <property type="match status" value="1"/>
</dbReference>
<dbReference type="GO" id="GO:0034220">
    <property type="term" value="P:monoatomic ion transmembrane transport"/>
    <property type="evidence" value="ECO:0007669"/>
    <property type="project" value="UniProtKB-KW"/>
</dbReference>
<dbReference type="Pfam" id="PF10613">
    <property type="entry name" value="Lig_chan-Glu_bd"/>
    <property type="match status" value="1"/>
</dbReference>
<comment type="subcellular location">
    <subcellularLocation>
        <location evidence="1">Cell membrane</location>
        <topology evidence="1">Multi-pass membrane protein</topology>
    </subcellularLocation>
</comment>
<feature type="transmembrane region" description="Helical" evidence="12">
    <location>
        <begin position="220"/>
        <end position="238"/>
    </location>
</feature>
<dbReference type="Pfam" id="PF00060">
    <property type="entry name" value="Lig_chan"/>
    <property type="match status" value="1"/>
</dbReference>
<dbReference type="SMART" id="SM00079">
    <property type="entry name" value="PBPe"/>
    <property type="match status" value="1"/>
</dbReference>
<evidence type="ECO:0000256" key="5">
    <source>
        <dbReference type="ARBA" id="ARBA00022989"/>
    </source>
</evidence>
<evidence type="ECO:0000256" key="4">
    <source>
        <dbReference type="ARBA" id="ARBA00022692"/>
    </source>
</evidence>
<keyword evidence="5 12" id="KW-1133">Transmembrane helix</keyword>
<evidence type="ECO:0000256" key="9">
    <source>
        <dbReference type="ARBA" id="ARBA00023180"/>
    </source>
</evidence>
<keyword evidence="3" id="KW-1003">Cell membrane</keyword>
<dbReference type="Gene3D" id="3.40.190.10">
    <property type="entry name" value="Periplasmic binding protein-like II"/>
    <property type="match status" value="2"/>
</dbReference>
<feature type="transmembrane region" description="Helical" evidence="12">
    <location>
        <begin position="155"/>
        <end position="173"/>
    </location>
</feature>
<protein>
    <submittedName>
        <fullName evidence="15">Uncharacterized protein</fullName>
    </submittedName>
</protein>
<dbReference type="Proteomes" id="UP001519460">
    <property type="component" value="Unassembled WGS sequence"/>
</dbReference>
<keyword evidence="6" id="KW-0406">Ion transport</keyword>
<sequence length="453" mass="51203">MPCDSELSLVSSLLPPVNSSLGLGGRTLRVLVKEWTYYMIVSKKSETQITYSGVLIDLLQELATRLNFTYTLTLHPHNLSWGQELDNGSWDGPIGMLTRKEVDVALSVFTLTAERSSVADATTPINHDSSVIIFRKEPNGEDIRSFFLQPFQTPVYVAIGGCFVSVLVLLLLLEKCRWRFGVRQRATSFLHVLMADVEALVAGLIQRGVQYEIDVLPGRVLMWAWLMFGVVLATVYSSKLTSSLTVSDQALPFTSLSQLVNQDTYTWGVARGVYLESVLKKTKIAEYRKFYEGVMRFAEDDPTVNAPHYEVHKSKVLSGRYAFLAADSDLYDLWSRETCDLARIPENYMITIMVLYLQKNSPYTKMFNKEIDRMIEVGLMDYWKRKWRPSNQRCHPDVREKSRVISLTETQAAFYLAGLGVGLAALTLGIECLVGKSRGGDLSRIDKEPRDEE</sequence>
<evidence type="ECO:0000256" key="6">
    <source>
        <dbReference type="ARBA" id="ARBA00023065"/>
    </source>
</evidence>
<keyword evidence="16" id="KW-1185">Reference proteome</keyword>
<evidence type="ECO:0000256" key="8">
    <source>
        <dbReference type="ARBA" id="ARBA00023170"/>
    </source>
</evidence>
<dbReference type="SUPFAM" id="SSF53850">
    <property type="entry name" value="Periplasmic binding protein-like II"/>
    <property type="match status" value="1"/>
</dbReference>
<evidence type="ECO:0000256" key="3">
    <source>
        <dbReference type="ARBA" id="ARBA00022475"/>
    </source>
</evidence>
<dbReference type="GO" id="GO:0050906">
    <property type="term" value="P:detection of stimulus involved in sensory perception"/>
    <property type="evidence" value="ECO:0007669"/>
    <property type="project" value="UniProtKB-ARBA"/>
</dbReference>
<dbReference type="EMBL" id="JACVVK020000140">
    <property type="protein sequence ID" value="KAK7489272.1"/>
    <property type="molecule type" value="Genomic_DNA"/>
</dbReference>
<dbReference type="GO" id="GO:0005886">
    <property type="term" value="C:plasma membrane"/>
    <property type="evidence" value="ECO:0007669"/>
    <property type="project" value="UniProtKB-SubCell"/>
</dbReference>
<accession>A0ABD0KPY8</accession>
<evidence type="ECO:0000259" key="14">
    <source>
        <dbReference type="SMART" id="SM00918"/>
    </source>
</evidence>
<proteinExistence type="predicted"/>
<evidence type="ECO:0000256" key="7">
    <source>
        <dbReference type="ARBA" id="ARBA00023136"/>
    </source>
</evidence>
<evidence type="ECO:0000256" key="11">
    <source>
        <dbReference type="ARBA" id="ARBA00023303"/>
    </source>
</evidence>
<evidence type="ECO:0000313" key="15">
    <source>
        <dbReference type="EMBL" id="KAK7489272.1"/>
    </source>
</evidence>
<keyword evidence="8" id="KW-0675">Receptor</keyword>
<evidence type="ECO:0000313" key="16">
    <source>
        <dbReference type="Proteomes" id="UP001519460"/>
    </source>
</evidence>